<dbReference type="EMBL" id="VATY01000005">
    <property type="protein sequence ID" value="TMM53182.1"/>
    <property type="molecule type" value="Genomic_DNA"/>
</dbReference>
<gene>
    <name evidence="1" type="ORF">FEE95_19115</name>
</gene>
<dbReference type="Proteomes" id="UP000310314">
    <property type="component" value="Unassembled WGS sequence"/>
</dbReference>
<comment type="caution">
    <text evidence="1">The sequence shown here is derived from an EMBL/GenBank/DDBJ whole genome shotgun (WGS) entry which is preliminary data.</text>
</comment>
<dbReference type="OrthoDB" id="1427655at2"/>
<name>A0A5S3PGD6_9FLAO</name>
<dbReference type="AlphaFoldDB" id="A0A5S3PGD6"/>
<evidence type="ECO:0000313" key="2">
    <source>
        <dbReference type="Proteomes" id="UP000310314"/>
    </source>
</evidence>
<dbReference type="Pfam" id="PF13715">
    <property type="entry name" value="CarbopepD_reg_2"/>
    <property type="match status" value="1"/>
</dbReference>
<organism evidence="1 2">
    <name type="scientific">Maribacter algarum</name>
    <name type="common">ex Zhang et al. 2020</name>
    <dbReference type="NCBI Taxonomy" id="2578118"/>
    <lineage>
        <taxon>Bacteria</taxon>
        <taxon>Pseudomonadati</taxon>
        <taxon>Bacteroidota</taxon>
        <taxon>Flavobacteriia</taxon>
        <taxon>Flavobacteriales</taxon>
        <taxon>Flavobacteriaceae</taxon>
        <taxon>Maribacter</taxon>
    </lineage>
</organism>
<dbReference type="RefSeq" id="WP_138659642.1">
    <property type="nucleotide sequence ID" value="NZ_VATY01000005.1"/>
</dbReference>
<keyword evidence="2" id="KW-1185">Reference proteome</keyword>
<reference evidence="1 2" key="1">
    <citation type="submission" date="2019-05" db="EMBL/GenBank/DDBJ databases">
        <authorList>
            <person name="Zhang J.-Y."/>
            <person name="Feg X."/>
            <person name="Du Z.-J."/>
        </authorList>
    </citation>
    <scope>NUCLEOTIDE SEQUENCE [LARGE SCALE GENOMIC DNA]</scope>
    <source>
        <strain evidence="1 2">RZ26</strain>
    </source>
</reference>
<sequence length="258" mass="29831">MFSDRNFIIFFIISFVSLISNAQEIAKELDGKIESETMEVSDVHVINANSKKATITNAYGYFRISVKLNDTIWFSAIQYEKSQLIVTNEILQSKMVTVRLKESLTELDEVVITPYKLSGDIAKDIQSLKIEPVVTSSTLGLPNAHVKQLSLNERKLFLAMEEQALHRLIDEITGHNRRLRKMVSLDEVAEQIEIIKKFYAVSLYSQKLKVPEERIDDFMYFCAFDTIFKATVDGQDKLKIWEFLEDRSKIYRVNNDLE</sequence>
<proteinExistence type="predicted"/>
<evidence type="ECO:0000313" key="1">
    <source>
        <dbReference type="EMBL" id="TMM53182.1"/>
    </source>
</evidence>
<evidence type="ECO:0008006" key="3">
    <source>
        <dbReference type="Google" id="ProtNLM"/>
    </source>
</evidence>
<accession>A0A5S3PGD6</accession>
<dbReference type="InterPro" id="IPR008969">
    <property type="entry name" value="CarboxyPept-like_regulatory"/>
</dbReference>
<protein>
    <recommendedName>
        <fullName evidence="3">CarboxypepD_reg-like domain-containing protein</fullName>
    </recommendedName>
</protein>
<dbReference type="SUPFAM" id="SSF49464">
    <property type="entry name" value="Carboxypeptidase regulatory domain-like"/>
    <property type="match status" value="1"/>
</dbReference>